<reference evidence="3" key="1">
    <citation type="submission" date="2018-11" db="EMBL/GenBank/DDBJ databases">
        <authorList>
            <person name="Alioto T."/>
            <person name="Alioto T."/>
        </authorList>
    </citation>
    <scope>NUCLEOTIDE SEQUENCE</scope>
</reference>
<evidence type="ECO:0000313" key="3">
    <source>
        <dbReference type="EMBL" id="VDI09287.1"/>
    </source>
</evidence>
<keyword evidence="1" id="KW-0812">Transmembrane</keyword>
<feature type="chain" id="PRO_5032379720" evidence="2">
    <location>
        <begin position="22"/>
        <end position="210"/>
    </location>
</feature>
<keyword evidence="4" id="KW-1185">Reference proteome</keyword>
<evidence type="ECO:0000256" key="1">
    <source>
        <dbReference type="SAM" id="Phobius"/>
    </source>
</evidence>
<dbReference type="AlphaFoldDB" id="A0A8B6CUZ4"/>
<keyword evidence="2" id="KW-0732">Signal</keyword>
<keyword evidence="1" id="KW-0472">Membrane</keyword>
<sequence>MKCISVHTILLLLSASSLVLAISLASGSVLKSVNWNSLSVEREVQEERIYLMRLHAYQTLWASHDASTDKGEFDETYIPEKMAEDTWRDLIRHLVLATPFLGICSVFILLLASLVPVIKKKRSILFVCRLTSSAISMTAGIMLAYALNQYRTHYKTLMEYDPFFGYPDEDYLTTGFFMAAAACAFYFFTVLVNIISLLLPVKSETVVSPF</sequence>
<gene>
    <name evidence="3" type="ORF">MGAL_10B011339</name>
</gene>
<evidence type="ECO:0000313" key="4">
    <source>
        <dbReference type="Proteomes" id="UP000596742"/>
    </source>
</evidence>
<feature type="signal peptide" evidence="2">
    <location>
        <begin position="1"/>
        <end position="21"/>
    </location>
</feature>
<keyword evidence="1" id="KW-1133">Transmembrane helix</keyword>
<dbReference type="Proteomes" id="UP000596742">
    <property type="component" value="Unassembled WGS sequence"/>
</dbReference>
<feature type="transmembrane region" description="Helical" evidence="1">
    <location>
        <begin position="90"/>
        <end position="112"/>
    </location>
</feature>
<feature type="transmembrane region" description="Helical" evidence="1">
    <location>
        <begin position="124"/>
        <end position="147"/>
    </location>
</feature>
<feature type="transmembrane region" description="Helical" evidence="1">
    <location>
        <begin position="176"/>
        <end position="199"/>
    </location>
</feature>
<protein>
    <submittedName>
        <fullName evidence="3">Uncharacterized protein</fullName>
    </submittedName>
</protein>
<organism evidence="3 4">
    <name type="scientific">Mytilus galloprovincialis</name>
    <name type="common">Mediterranean mussel</name>
    <dbReference type="NCBI Taxonomy" id="29158"/>
    <lineage>
        <taxon>Eukaryota</taxon>
        <taxon>Metazoa</taxon>
        <taxon>Spiralia</taxon>
        <taxon>Lophotrochozoa</taxon>
        <taxon>Mollusca</taxon>
        <taxon>Bivalvia</taxon>
        <taxon>Autobranchia</taxon>
        <taxon>Pteriomorphia</taxon>
        <taxon>Mytilida</taxon>
        <taxon>Mytiloidea</taxon>
        <taxon>Mytilidae</taxon>
        <taxon>Mytilinae</taxon>
        <taxon>Mytilus</taxon>
    </lineage>
</organism>
<dbReference type="EMBL" id="UYJE01002278">
    <property type="protein sequence ID" value="VDI09287.1"/>
    <property type="molecule type" value="Genomic_DNA"/>
</dbReference>
<name>A0A8B6CUZ4_MYTGA</name>
<evidence type="ECO:0000256" key="2">
    <source>
        <dbReference type="SAM" id="SignalP"/>
    </source>
</evidence>
<accession>A0A8B6CUZ4</accession>
<proteinExistence type="predicted"/>
<comment type="caution">
    <text evidence="3">The sequence shown here is derived from an EMBL/GenBank/DDBJ whole genome shotgun (WGS) entry which is preliminary data.</text>
</comment>
<dbReference type="Gene3D" id="1.20.140.150">
    <property type="match status" value="1"/>
</dbReference>